<keyword evidence="1" id="KW-0472">Membrane</keyword>
<keyword evidence="1" id="KW-1133">Transmembrane helix</keyword>
<dbReference type="AlphaFoldDB" id="A0A225CLJ5"/>
<sequence length="269" mass="26829">MRADAARAPLRGMLAAAAVLALVGGLSLIGARATAAVIDAPDTGMPGRLSLSSEWSAAFLDVAPGEPGHWIIQADIADAETATLAVEIRSGGELADLDRGVLLQVDRCDDEWVRSPTAPPRTAPTCASGPASVLAPTPLRAFRGSTDRMDLPDITAAAGEHLMLTASVDPADSGDERIMGRSGTVAVGLHAQSGDPGAAPVAVPVAGPSASGTEGFAGILPRTGNALDVLALALVAVGALGLGLLARGGAARRRADARHADVAPGEVAA</sequence>
<feature type="transmembrane region" description="Helical" evidence="1">
    <location>
        <begin position="229"/>
        <end position="246"/>
    </location>
</feature>
<comment type="caution">
    <text evidence="2">The sequence shown here is derived from an EMBL/GenBank/DDBJ whole genome shotgun (WGS) entry which is preliminary data.</text>
</comment>
<reference evidence="2" key="1">
    <citation type="submission" date="2017-08" db="EMBL/GenBank/DDBJ databases">
        <title>Genomes of multiple Clavibacter strains from different subspecies.</title>
        <authorList>
            <person name="Yuan X.-K."/>
            <person name="Li X.-S."/>
            <person name="Nie J."/>
            <person name="De Boer S.H."/>
        </authorList>
    </citation>
    <scope>NUCLEOTIDE SEQUENCE [LARGE SCALE GENOMIC DNA]</scope>
    <source>
        <strain evidence="2">ATCC 33566</strain>
    </source>
</reference>
<gene>
    <name evidence="2" type="ORF">B5P24_06160</name>
</gene>
<keyword evidence="3" id="KW-1185">Reference proteome</keyword>
<proteinExistence type="predicted"/>
<accession>A0A225CLJ5</accession>
<dbReference type="Proteomes" id="UP000215316">
    <property type="component" value="Unassembled WGS sequence"/>
</dbReference>
<evidence type="ECO:0000313" key="3">
    <source>
        <dbReference type="Proteomes" id="UP000215316"/>
    </source>
</evidence>
<organism evidence="2 3">
    <name type="scientific">Clavibacter tessellarius</name>
    <dbReference type="NCBI Taxonomy" id="31965"/>
    <lineage>
        <taxon>Bacteria</taxon>
        <taxon>Bacillati</taxon>
        <taxon>Actinomycetota</taxon>
        <taxon>Actinomycetes</taxon>
        <taxon>Micrococcales</taxon>
        <taxon>Microbacteriaceae</taxon>
        <taxon>Clavibacter</taxon>
    </lineage>
</organism>
<dbReference type="EMBL" id="MZMQ01000001">
    <property type="protein sequence ID" value="OQJ62612.1"/>
    <property type="molecule type" value="Genomic_DNA"/>
</dbReference>
<evidence type="ECO:0000313" key="2">
    <source>
        <dbReference type="EMBL" id="OQJ62612.1"/>
    </source>
</evidence>
<evidence type="ECO:0000256" key="1">
    <source>
        <dbReference type="SAM" id="Phobius"/>
    </source>
</evidence>
<name>A0A225CLJ5_9MICO</name>
<protein>
    <submittedName>
        <fullName evidence="2">Uncharacterized protein</fullName>
    </submittedName>
</protein>
<keyword evidence="1" id="KW-0812">Transmembrane</keyword>
<dbReference type="RefSeq" id="WP_094127269.1">
    <property type="nucleotide sequence ID" value="NZ_JBHUJP010000004.1"/>
</dbReference>